<dbReference type="InterPro" id="IPR009061">
    <property type="entry name" value="DNA-bd_dom_put_sf"/>
</dbReference>
<dbReference type="InterPro" id="IPR041657">
    <property type="entry name" value="HTH_17"/>
</dbReference>
<sequence>MEAKNSKKDFLNTYEAADRLGVAPATLRTWRAQHKGPVFYKFHRAVFYKAEDLSTWIDEHYKAVMPKSRGGDIS</sequence>
<reference evidence="2 3" key="1">
    <citation type="submission" date="2018-06" db="EMBL/GenBank/DDBJ databases">
        <authorList>
            <consortium name="Pathogen Informatics"/>
            <person name="Doyle S."/>
        </authorList>
    </citation>
    <scope>NUCLEOTIDE SEQUENCE [LARGE SCALE GENOMIC DNA]</scope>
    <source>
        <strain evidence="2 3">NCTC11535</strain>
    </source>
</reference>
<dbReference type="Proteomes" id="UP000250006">
    <property type="component" value="Unassembled WGS sequence"/>
</dbReference>
<feature type="domain" description="Helix-turn-helix" evidence="1">
    <location>
        <begin position="11"/>
        <end position="60"/>
    </location>
</feature>
<dbReference type="Pfam" id="PF12728">
    <property type="entry name" value="HTH_17"/>
    <property type="match status" value="1"/>
</dbReference>
<dbReference type="Gene3D" id="1.10.1660.10">
    <property type="match status" value="1"/>
</dbReference>
<comment type="caution">
    <text evidence="2">The sequence shown here is derived from an EMBL/GenBank/DDBJ whole genome shotgun (WGS) entry which is preliminary data.</text>
</comment>
<dbReference type="EMBL" id="UAPQ01000008">
    <property type="protein sequence ID" value="SPT53818.1"/>
    <property type="molecule type" value="Genomic_DNA"/>
</dbReference>
<name>A0ABY1VS08_9ACTO</name>
<proteinExistence type="predicted"/>
<protein>
    <submittedName>
        <fullName evidence="2">Helix-turn-helix domain</fullName>
    </submittedName>
</protein>
<evidence type="ECO:0000313" key="2">
    <source>
        <dbReference type="EMBL" id="SPT53818.1"/>
    </source>
</evidence>
<accession>A0ABY1VS08</accession>
<organism evidence="2 3">
    <name type="scientific">Actinomyces bovis</name>
    <dbReference type="NCBI Taxonomy" id="1658"/>
    <lineage>
        <taxon>Bacteria</taxon>
        <taxon>Bacillati</taxon>
        <taxon>Actinomycetota</taxon>
        <taxon>Actinomycetes</taxon>
        <taxon>Actinomycetales</taxon>
        <taxon>Actinomycetaceae</taxon>
        <taxon>Actinomyces</taxon>
    </lineage>
</organism>
<evidence type="ECO:0000259" key="1">
    <source>
        <dbReference type="Pfam" id="PF12728"/>
    </source>
</evidence>
<keyword evidence="3" id="KW-1185">Reference proteome</keyword>
<dbReference type="RefSeq" id="WP_111836754.1">
    <property type="nucleotide sequence ID" value="NZ_UAPQ01000008.1"/>
</dbReference>
<evidence type="ECO:0000313" key="3">
    <source>
        <dbReference type="Proteomes" id="UP000250006"/>
    </source>
</evidence>
<dbReference type="SUPFAM" id="SSF46955">
    <property type="entry name" value="Putative DNA-binding domain"/>
    <property type="match status" value="1"/>
</dbReference>
<gene>
    <name evidence="2" type="ORF">NCTC11535_01503</name>
</gene>